<gene>
    <name evidence="1" type="ORF">GAK29_03634</name>
</gene>
<comment type="caution">
    <text evidence="1">The sequence shown here is derived from an EMBL/GenBank/DDBJ whole genome shotgun (WGS) entry which is preliminary data.</text>
</comment>
<reference evidence="2" key="1">
    <citation type="journal article" date="2020" name="MBio">
        <title>Horizontal gene transfer to a defensive symbiont with a reduced genome amongst a multipartite beetle microbiome.</title>
        <authorList>
            <person name="Waterworth S.C."/>
            <person name="Florez L.V."/>
            <person name="Rees E.R."/>
            <person name="Hertweck C."/>
            <person name="Kaltenpoth M."/>
            <person name="Kwan J.C."/>
        </authorList>
    </citation>
    <scope>NUCLEOTIDE SEQUENCE [LARGE SCALE GENOMIC DNA]</scope>
</reference>
<evidence type="ECO:0000313" key="2">
    <source>
        <dbReference type="Proteomes" id="UP000490535"/>
    </source>
</evidence>
<name>A0A833PD91_ACIBZ</name>
<proteinExistence type="predicted"/>
<evidence type="ECO:0000313" key="1">
    <source>
        <dbReference type="EMBL" id="KAF1020413.1"/>
    </source>
</evidence>
<accession>A0A833PD91</accession>
<dbReference type="AlphaFoldDB" id="A0A833PD91"/>
<dbReference type="EMBL" id="WNDP01000122">
    <property type="protein sequence ID" value="KAF1020413.1"/>
    <property type="molecule type" value="Genomic_DNA"/>
</dbReference>
<sequence length="86" mass="10049">MPTPVMNGTKINSNQSQYFSIEQLKKFLKKQIRLKADQGELFVSEHIAENFAQHDLYSLSEEFKQAGYKVKLKMTGDEKIFSVFWN</sequence>
<protein>
    <submittedName>
        <fullName evidence="1">Uncharacterized protein</fullName>
    </submittedName>
</protein>
<dbReference type="Proteomes" id="UP000490535">
    <property type="component" value="Unassembled WGS sequence"/>
</dbReference>
<organism evidence="1 2">
    <name type="scientific">Acinetobacter bereziniae</name>
    <name type="common">Acinetobacter genomosp. 10</name>
    <dbReference type="NCBI Taxonomy" id="106648"/>
    <lineage>
        <taxon>Bacteria</taxon>
        <taxon>Pseudomonadati</taxon>
        <taxon>Pseudomonadota</taxon>
        <taxon>Gammaproteobacteria</taxon>
        <taxon>Moraxellales</taxon>
        <taxon>Moraxellaceae</taxon>
        <taxon>Acinetobacter</taxon>
    </lineage>
</organism>